<comment type="similarity">
    <text evidence="2">Belongs to the flavin-dependent halogenase family. Bacterial tryptophan halogenase subfamily.</text>
</comment>
<organism evidence="3 4">
    <name type="scientific">Spongiactinospora rosea</name>
    <dbReference type="NCBI Taxonomy" id="2248750"/>
    <lineage>
        <taxon>Bacteria</taxon>
        <taxon>Bacillati</taxon>
        <taxon>Actinomycetota</taxon>
        <taxon>Actinomycetes</taxon>
        <taxon>Streptosporangiales</taxon>
        <taxon>Streptosporangiaceae</taxon>
        <taxon>Spongiactinospora</taxon>
    </lineage>
</organism>
<dbReference type="SUPFAM" id="SSF51905">
    <property type="entry name" value="FAD/NAD(P)-binding domain"/>
    <property type="match status" value="1"/>
</dbReference>
<dbReference type="OrthoDB" id="9790035at2"/>
<dbReference type="EMBL" id="QMEY01000017">
    <property type="protein sequence ID" value="RBQ16390.1"/>
    <property type="molecule type" value="Genomic_DNA"/>
</dbReference>
<proteinExistence type="inferred from homology"/>
<name>A0A366LRZ5_9ACTN</name>
<dbReference type="RefSeq" id="WP_113984370.1">
    <property type="nucleotide sequence ID" value="NZ_QMEY01000017.1"/>
</dbReference>
<dbReference type="GO" id="GO:0016491">
    <property type="term" value="F:oxidoreductase activity"/>
    <property type="evidence" value="ECO:0007669"/>
    <property type="project" value="UniProtKB-KW"/>
</dbReference>
<protein>
    <submittedName>
        <fullName evidence="3">FAD-dependent oxidoreductase</fullName>
    </submittedName>
</protein>
<dbReference type="Gene3D" id="3.30.9.100">
    <property type="match status" value="1"/>
</dbReference>
<dbReference type="PRINTS" id="PR00420">
    <property type="entry name" value="RNGMNOXGNASE"/>
</dbReference>
<gene>
    <name evidence="3" type="ORF">DP939_31035</name>
</gene>
<dbReference type="Proteomes" id="UP000253303">
    <property type="component" value="Unassembled WGS sequence"/>
</dbReference>
<dbReference type="InterPro" id="IPR050816">
    <property type="entry name" value="Flavin-dep_Halogenase_NPB"/>
</dbReference>
<sequence>MASIVICGGGPIGLACALLLGRDGHQVTVLEADRAEPPGDLRAAWESWERRGVPQFRQPHNVLPGFWRIAERESPEVIDLLTESGCAWADLLYPMPSTIADQARRPGDDRFRFMPVRRAVLESALALAAARRAGVTVRRGVRVTGLLGAPAAVPAVTGVRTSGGEEIRADLVVDAMGRGTPSSAWLTALGSVGPRIEAAEHGFAYYTRHFTGPRQPVRMAPPYSQMGTFALLTIPGGHDTWSVTFVAGRGDAPLKDLRDPERFARVLRACPAHAHWGAGTPVTGVLAMAGVLDRRRRFTSAGRPVATGFAAVGDASACTAPTAARGLSTGLIQAQALRDLVRDRTPGGLGGTGFATAWEEATERLIGPYYADQIATDRARAAEMAALRQGQSPPPRPDPEMARLEAAATHDPDAFRALAEATTCLTTPQDVLSRPSLAALLDRLPPSTPRPLPAPTRGALLTLLTDAPAPTALH</sequence>
<dbReference type="PANTHER" id="PTHR43747:SF5">
    <property type="entry name" value="FAD-BINDING DOMAIN-CONTAINING PROTEIN"/>
    <property type="match status" value="1"/>
</dbReference>
<reference evidence="3 4" key="1">
    <citation type="submission" date="2018-06" db="EMBL/GenBank/DDBJ databases">
        <title>Sphaerisporangium craniellae sp. nov., isolated from a marine sponge in the South China Sea.</title>
        <authorList>
            <person name="Li L."/>
        </authorList>
    </citation>
    <scope>NUCLEOTIDE SEQUENCE [LARGE SCALE GENOMIC DNA]</scope>
    <source>
        <strain evidence="3 4">LHW63015</strain>
    </source>
</reference>
<evidence type="ECO:0000313" key="3">
    <source>
        <dbReference type="EMBL" id="RBQ16390.1"/>
    </source>
</evidence>
<comment type="caution">
    <text evidence="3">The sequence shown here is derived from an EMBL/GenBank/DDBJ whole genome shotgun (WGS) entry which is preliminary data.</text>
</comment>
<keyword evidence="4" id="KW-1185">Reference proteome</keyword>
<accession>A0A366LRZ5</accession>
<dbReference type="Gene3D" id="3.50.50.60">
    <property type="entry name" value="FAD/NAD(P)-binding domain"/>
    <property type="match status" value="2"/>
</dbReference>
<evidence type="ECO:0000313" key="4">
    <source>
        <dbReference type="Proteomes" id="UP000253303"/>
    </source>
</evidence>
<dbReference type="InterPro" id="IPR036188">
    <property type="entry name" value="FAD/NAD-bd_sf"/>
</dbReference>
<keyword evidence="1" id="KW-0560">Oxidoreductase</keyword>
<dbReference type="PANTHER" id="PTHR43747">
    <property type="entry name" value="FAD-BINDING PROTEIN"/>
    <property type="match status" value="1"/>
</dbReference>
<dbReference type="AlphaFoldDB" id="A0A366LRZ5"/>
<evidence type="ECO:0000256" key="2">
    <source>
        <dbReference type="ARBA" id="ARBA00038396"/>
    </source>
</evidence>
<evidence type="ECO:0000256" key="1">
    <source>
        <dbReference type="ARBA" id="ARBA00023002"/>
    </source>
</evidence>